<gene>
    <name evidence="1" type="ORF">C5Y98_17125</name>
</gene>
<organism evidence="1 2">
    <name type="scientific">Blastopirellula marina</name>
    <dbReference type="NCBI Taxonomy" id="124"/>
    <lineage>
        <taxon>Bacteria</taxon>
        <taxon>Pseudomonadati</taxon>
        <taxon>Planctomycetota</taxon>
        <taxon>Planctomycetia</taxon>
        <taxon>Pirellulales</taxon>
        <taxon>Pirellulaceae</taxon>
        <taxon>Blastopirellula</taxon>
    </lineage>
</organism>
<dbReference type="Proteomes" id="UP000239388">
    <property type="component" value="Unassembled WGS sequence"/>
</dbReference>
<dbReference type="EMBL" id="PUIB01000017">
    <property type="protein sequence ID" value="PQO33940.1"/>
    <property type="molecule type" value="Genomic_DNA"/>
</dbReference>
<reference evidence="1 2" key="1">
    <citation type="submission" date="2018-02" db="EMBL/GenBank/DDBJ databases">
        <title>Comparative genomes isolates from brazilian mangrove.</title>
        <authorList>
            <person name="Araujo J.E."/>
            <person name="Taketani R.G."/>
            <person name="Silva M.C.P."/>
            <person name="Loureco M.V."/>
            <person name="Andreote F.D."/>
        </authorList>
    </citation>
    <scope>NUCLEOTIDE SEQUENCE [LARGE SCALE GENOMIC DNA]</scope>
    <source>
        <strain evidence="1 2">NAP PRIS-MGV</strain>
    </source>
</reference>
<dbReference type="AlphaFoldDB" id="A0A2S8FPK2"/>
<comment type="caution">
    <text evidence="1">The sequence shown here is derived from an EMBL/GenBank/DDBJ whole genome shotgun (WGS) entry which is preliminary data.</text>
</comment>
<dbReference type="RefSeq" id="WP_105355806.1">
    <property type="nucleotide sequence ID" value="NZ_PUIB01000017.1"/>
</dbReference>
<dbReference type="OrthoDB" id="276862at2"/>
<sequence>MSSSFMLRQGRTSSLEADIWYLPESRQDQPDSLCLIGPFSERGKTLTARYPFRAAQLGDRQAWKVTVPEPSLWTPQNPAYYKLADSPEIIGLRDLRIRGESFFLADRRWVVRAASNSQLTERENWQAADLIPIQESFRLDAGQAATVAGKPFILRIEDPTRELIDAASRTAAVLMLMLPYDCSDEVRHASHSHILLGTDLTADHPIPAWAQFISVAESLLHTGWQPQRRIPIVATRRCNAENQSPVELRKMCDHFQADLDHGAEFAGLWLLPKALE</sequence>
<evidence type="ECO:0000313" key="1">
    <source>
        <dbReference type="EMBL" id="PQO33940.1"/>
    </source>
</evidence>
<protein>
    <submittedName>
        <fullName evidence="1">Uncharacterized protein</fullName>
    </submittedName>
</protein>
<proteinExistence type="predicted"/>
<accession>A0A2S8FPK2</accession>
<evidence type="ECO:0000313" key="2">
    <source>
        <dbReference type="Proteomes" id="UP000239388"/>
    </source>
</evidence>
<name>A0A2S8FPK2_9BACT</name>